<comment type="similarity">
    <text evidence="1">Belongs to the LysR transcriptional regulatory family.</text>
</comment>
<dbReference type="PANTHER" id="PTHR30126:SF94">
    <property type="entry name" value="LYSR FAMILY TRANSCRIPTIONAL REGULATOR"/>
    <property type="match status" value="1"/>
</dbReference>
<organism evidence="6 7">
    <name type="scientific">OM182 bacterium MED-G28</name>
    <dbReference type="NCBI Taxonomy" id="1986256"/>
    <lineage>
        <taxon>Bacteria</taxon>
        <taxon>Pseudomonadati</taxon>
        <taxon>Pseudomonadota</taxon>
        <taxon>Gammaproteobacteria</taxon>
        <taxon>OMG group</taxon>
        <taxon>OM182 clade</taxon>
    </lineage>
</organism>
<dbReference type="InterPro" id="IPR005119">
    <property type="entry name" value="LysR_subst-bd"/>
</dbReference>
<dbReference type="SUPFAM" id="SSF53850">
    <property type="entry name" value="Periplasmic binding protein-like II"/>
    <property type="match status" value="1"/>
</dbReference>
<gene>
    <name evidence="6" type="ORF">CNF02_02735</name>
</gene>
<accession>A0A2A5WEP5</accession>
<keyword evidence="3" id="KW-0238">DNA-binding</keyword>
<dbReference type="AlphaFoldDB" id="A0A2A5WEP5"/>
<dbReference type="InterPro" id="IPR036388">
    <property type="entry name" value="WH-like_DNA-bd_sf"/>
</dbReference>
<dbReference type="Proteomes" id="UP000219329">
    <property type="component" value="Unassembled WGS sequence"/>
</dbReference>
<name>A0A2A5WEP5_9GAMM</name>
<dbReference type="Gene3D" id="3.40.190.290">
    <property type="match status" value="1"/>
</dbReference>
<dbReference type="CDD" id="cd08420">
    <property type="entry name" value="PBP2_CysL_like"/>
    <property type="match status" value="1"/>
</dbReference>
<dbReference type="GO" id="GO:0003700">
    <property type="term" value="F:DNA-binding transcription factor activity"/>
    <property type="evidence" value="ECO:0007669"/>
    <property type="project" value="InterPro"/>
</dbReference>
<dbReference type="PANTHER" id="PTHR30126">
    <property type="entry name" value="HTH-TYPE TRANSCRIPTIONAL REGULATOR"/>
    <property type="match status" value="1"/>
</dbReference>
<keyword evidence="4" id="KW-0804">Transcription</keyword>
<comment type="caution">
    <text evidence="6">The sequence shown here is derived from an EMBL/GenBank/DDBJ whole genome shotgun (WGS) entry which is preliminary data.</text>
</comment>
<dbReference type="SUPFAM" id="SSF46785">
    <property type="entry name" value="Winged helix' DNA-binding domain"/>
    <property type="match status" value="1"/>
</dbReference>
<evidence type="ECO:0000256" key="1">
    <source>
        <dbReference type="ARBA" id="ARBA00009437"/>
    </source>
</evidence>
<reference evidence="6 7" key="1">
    <citation type="submission" date="2017-08" db="EMBL/GenBank/DDBJ databases">
        <title>Fine stratification of microbial communities through a metagenomic profile of the photic zone.</title>
        <authorList>
            <person name="Haro-Moreno J.M."/>
            <person name="Lopez-Perez M."/>
            <person name="De La Torre J."/>
            <person name="Picazo A."/>
            <person name="Camacho A."/>
            <person name="Rodriguez-Valera F."/>
        </authorList>
    </citation>
    <scope>NUCLEOTIDE SEQUENCE [LARGE SCALE GENOMIC DNA]</scope>
    <source>
        <strain evidence="6">MED-G28</strain>
    </source>
</reference>
<dbReference type="InterPro" id="IPR036390">
    <property type="entry name" value="WH_DNA-bd_sf"/>
</dbReference>
<evidence type="ECO:0000313" key="6">
    <source>
        <dbReference type="EMBL" id="PDH34959.1"/>
    </source>
</evidence>
<dbReference type="InterPro" id="IPR000847">
    <property type="entry name" value="LysR_HTH_N"/>
</dbReference>
<evidence type="ECO:0000259" key="5">
    <source>
        <dbReference type="PROSITE" id="PS50931"/>
    </source>
</evidence>
<protein>
    <submittedName>
        <fullName evidence="6">LysR family transcriptional regulator</fullName>
    </submittedName>
</protein>
<sequence length="295" mass="33069">MHFTLKQLQVFIAIANHQNVSHAAVELAMSQSAASTALKELEYRFDVRLFDRIGKRLQLNEQGALLRPKATALISQAEQIEYSLINQSDIGELKVGATLTIGNYLAIGIMSDFMQDHPSAQVELQVENTLAIANKVRNFELDIGLIEGELLEADLDVSYWREDELSLFCSPDHALAKRKKLTDRDLVAADWVVRERGSGTRQAFDRAMSGLLSESNLRLELQHTEGIKRAVEAGLGIGCLSELTLQDAFNRGTLVRLTAPQRDWTRKFYFILHKQKFLSSGIRSWIGHCKTVGNS</sequence>
<proteinExistence type="inferred from homology"/>
<dbReference type="EMBL" id="NTJZ01000002">
    <property type="protein sequence ID" value="PDH34959.1"/>
    <property type="molecule type" value="Genomic_DNA"/>
</dbReference>
<dbReference type="GO" id="GO:0000976">
    <property type="term" value="F:transcription cis-regulatory region binding"/>
    <property type="evidence" value="ECO:0007669"/>
    <property type="project" value="TreeGrafter"/>
</dbReference>
<dbReference type="PROSITE" id="PS50931">
    <property type="entry name" value="HTH_LYSR"/>
    <property type="match status" value="1"/>
</dbReference>
<dbReference type="Pfam" id="PF00126">
    <property type="entry name" value="HTH_1"/>
    <property type="match status" value="1"/>
</dbReference>
<evidence type="ECO:0000313" key="7">
    <source>
        <dbReference type="Proteomes" id="UP000219329"/>
    </source>
</evidence>
<evidence type="ECO:0000256" key="4">
    <source>
        <dbReference type="ARBA" id="ARBA00023163"/>
    </source>
</evidence>
<evidence type="ECO:0000256" key="3">
    <source>
        <dbReference type="ARBA" id="ARBA00023125"/>
    </source>
</evidence>
<dbReference type="Gene3D" id="1.10.10.10">
    <property type="entry name" value="Winged helix-like DNA-binding domain superfamily/Winged helix DNA-binding domain"/>
    <property type="match status" value="1"/>
</dbReference>
<keyword evidence="2" id="KW-0805">Transcription regulation</keyword>
<dbReference type="Pfam" id="PF03466">
    <property type="entry name" value="LysR_substrate"/>
    <property type="match status" value="1"/>
</dbReference>
<feature type="domain" description="HTH lysR-type" evidence="5">
    <location>
        <begin position="3"/>
        <end position="60"/>
    </location>
</feature>
<evidence type="ECO:0000256" key="2">
    <source>
        <dbReference type="ARBA" id="ARBA00023015"/>
    </source>
</evidence>